<organism evidence="9 10">
    <name type="scientific">Halovulum marinum</name>
    <dbReference type="NCBI Taxonomy" id="2662447"/>
    <lineage>
        <taxon>Bacteria</taxon>
        <taxon>Pseudomonadati</taxon>
        <taxon>Pseudomonadota</taxon>
        <taxon>Alphaproteobacteria</taxon>
        <taxon>Rhodobacterales</taxon>
        <taxon>Paracoccaceae</taxon>
        <taxon>Halovulum</taxon>
    </lineage>
</organism>
<dbReference type="PANTHER" id="PTHR22726">
    <property type="entry name" value="METALLOENDOPEPTIDASE OMA1"/>
    <property type="match status" value="1"/>
</dbReference>
<dbReference type="EMBL" id="WIND01000009">
    <property type="protein sequence ID" value="MSU90471.1"/>
    <property type="molecule type" value="Genomic_DNA"/>
</dbReference>
<evidence type="ECO:0000256" key="2">
    <source>
        <dbReference type="ARBA" id="ARBA00022670"/>
    </source>
</evidence>
<evidence type="ECO:0000259" key="8">
    <source>
        <dbReference type="Pfam" id="PF01435"/>
    </source>
</evidence>
<protein>
    <submittedName>
        <fullName evidence="9">M48 family metalloprotease</fullName>
    </submittedName>
</protein>
<keyword evidence="3" id="KW-0479">Metal-binding</keyword>
<evidence type="ECO:0000256" key="6">
    <source>
        <dbReference type="ARBA" id="ARBA00023049"/>
    </source>
</evidence>
<dbReference type="Gene3D" id="3.30.2010.10">
    <property type="entry name" value="Metalloproteases ('zincins'), catalytic domain"/>
    <property type="match status" value="1"/>
</dbReference>
<reference evidence="9 10" key="1">
    <citation type="submission" date="2019-10" db="EMBL/GenBank/DDBJ databases">
        <title>Cognatihalovulum marinum gen. nov. sp. nov., a new member of the family Rhodobacteraceae isolated from deep seawater of the Northwest Indian Ocean.</title>
        <authorList>
            <person name="Ruan C."/>
            <person name="Wang J."/>
            <person name="Zheng X."/>
            <person name="Song L."/>
            <person name="Zhu Y."/>
            <person name="Huang Y."/>
            <person name="Lu Z."/>
            <person name="Du W."/>
            <person name="Huang L."/>
            <person name="Dai X."/>
        </authorList>
    </citation>
    <scope>NUCLEOTIDE SEQUENCE [LARGE SCALE GENOMIC DNA]</scope>
    <source>
        <strain evidence="9 10">2CG4</strain>
    </source>
</reference>
<feature type="domain" description="Peptidase M48" evidence="8">
    <location>
        <begin position="101"/>
        <end position="265"/>
    </location>
</feature>
<feature type="region of interest" description="Disordered" evidence="7">
    <location>
        <begin position="202"/>
        <end position="225"/>
    </location>
</feature>
<dbReference type="PANTHER" id="PTHR22726:SF1">
    <property type="entry name" value="METALLOENDOPEPTIDASE OMA1, MITOCHONDRIAL"/>
    <property type="match status" value="1"/>
</dbReference>
<evidence type="ECO:0000256" key="5">
    <source>
        <dbReference type="ARBA" id="ARBA00022833"/>
    </source>
</evidence>
<proteinExistence type="predicted"/>
<dbReference type="Proteomes" id="UP000474957">
    <property type="component" value="Unassembled WGS sequence"/>
</dbReference>
<dbReference type="GO" id="GO:0046872">
    <property type="term" value="F:metal ion binding"/>
    <property type="evidence" value="ECO:0007669"/>
    <property type="project" value="UniProtKB-KW"/>
</dbReference>
<dbReference type="InterPro" id="IPR051156">
    <property type="entry name" value="Mito/Outer_Membr_Metalloprot"/>
</dbReference>
<keyword evidence="10" id="KW-1185">Reference proteome</keyword>
<evidence type="ECO:0000256" key="3">
    <source>
        <dbReference type="ARBA" id="ARBA00022723"/>
    </source>
</evidence>
<keyword evidence="4" id="KW-0378">Hydrolase</keyword>
<name>A0A6L5Z1N9_9RHOB</name>
<keyword evidence="5" id="KW-0862">Zinc</keyword>
<evidence type="ECO:0000256" key="4">
    <source>
        <dbReference type="ARBA" id="ARBA00022801"/>
    </source>
</evidence>
<comment type="cofactor">
    <cofactor evidence="1">
        <name>Zn(2+)</name>
        <dbReference type="ChEBI" id="CHEBI:29105"/>
    </cofactor>
</comment>
<dbReference type="Pfam" id="PF01435">
    <property type="entry name" value="Peptidase_M48"/>
    <property type="match status" value="1"/>
</dbReference>
<keyword evidence="2 9" id="KW-0645">Protease</keyword>
<sequence>MHAARGHRRTTSKLPRNPCMIAWFVKRFRSSVEATQVLSRECMMFRPVPILALLSFALLSFALLTFTGPAAGFTSAERDAGARAHEGVVIRHGGAYYFPALSEYVNQVGARLADQTEEPPEAWTFTILDTATATAFARPGGYVYVSRGLLALANSEAELAAALAQPMAHLLTGALRPAAAGPMRPDTVLAPDALLDGLTGIADEGVAPAPPPRRDAGTPPPPDTEAEVAAAKRGVAMLAAAGYPTRAAAELAVRLQTHDALARRLDQTSRVAMLGATPEQRDLIAAAIAEAVRAQPGAPEADAGEADFKLMLQGLLYGDSPAQGLVREGAFVHPMLRFAFDLPEGFTVQFDAATLTARAPGGAVMILDTTERVGSRLESYVRDDWAPALTRQVSSGYIYDLQSLEIGGFEAASAFQPYADEDGAKVAQLFVIRTDQRVYRFRGIAPAEDISASLAMEDAVRSFRRLPATEAVRYPPYWVQIHQVRRGETMNLFAAAVPLRQGAESRFRDLNGYYGDRVPVIGDLVKLVME</sequence>
<evidence type="ECO:0000256" key="1">
    <source>
        <dbReference type="ARBA" id="ARBA00001947"/>
    </source>
</evidence>
<evidence type="ECO:0000313" key="10">
    <source>
        <dbReference type="Proteomes" id="UP000474957"/>
    </source>
</evidence>
<accession>A0A6L5Z1N9</accession>
<dbReference type="GO" id="GO:0051603">
    <property type="term" value="P:proteolysis involved in protein catabolic process"/>
    <property type="evidence" value="ECO:0007669"/>
    <property type="project" value="TreeGrafter"/>
</dbReference>
<dbReference type="GO" id="GO:0016020">
    <property type="term" value="C:membrane"/>
    <property type="evidence" value="ECO:0007669"/>
    <property type="project" value="TreeGrafter"/>
</dbReference>
<keyword evidence="6 9" id="KW-0482">Metalloprotease</keyword>
<gene>
    <name evidence="9" type="ORF">GE300_12720</name>
</gene>
<dbReference type="InterPro" id="IPR001915">
    <property type="entry name" value="Peptidase_M48"/>
</dbReference>
<evidence type="ECO:0000256" key="7">
    <source>
        <dbReference type="SAM" id="MobiDB-lite"/>
    </source>
</evidence>
<comment type="caution">
    <text evidence="9">The sequence shown here is derived from an EMBL/GenBank/DDBJ whole genome shotgun (WGS) entry which is preliminary data.</text>
</comment>
<dbReference type="AlphaFoldDB" id="A0A6L5Z1N9"/>
<evidence type="ECO:0000313" key="9">
    <source>
        <dbReference type="EMBL" id="MSU90471.1"/>
    </source>
</evidence>
<dbReference type="GO" id="GO:0004222">
    <property type="term" value="F:metalloendopeptidase activity"/>
    <property type="evidence" value="ECO:0007669"/>
    <property type="project" value="InterPro"/>
</dbReference>